<dbReference type="OrthoDB" id="2791548at2759"/>
<evidence type="ECO:0000256" key="1">
    <source>
        <dbReference type="SAM" id="MobiDB-lite"/>
    </source>
</evidence>
<dbReference type="OMA" id="VYFTHAN"/>
<dbReference type="HOGENOM" id="CLU_004591_2_0_1"/>
<comment type="caution">
    <text evidence="2">The sequence shown here is derived from an EMBL/GenBank/DDBJ whole genome shotgun (WGS) entry which is preliminary data.</text>
</comment>
<keyword evidence="3" id="KW-1185">Reference proteome</keyword>
<gene>
    <name evidence="2" type="ORF">BN946_scf184767.g9</name>
</gene>
<organism evidence="2 3">
    <name type="scientific">Pycnoporus cinnabarinus</name>
    <name type="common">Cinnabar-red polypore</name>
    <name type="synonym">Trametes cinnabarina</name>
    <dbReference type="NCBI Taxonomy" id="5643"/>
    <lineage>
        <taxon>Eukaryota</taxon>
        <taxon>Fungi</taxon>
        <taxon>Dikarya</taxon>
        <taxon>Basidiomycota</taxon>
        <taxon>Agaricomycotina</taxon>
        <taxon>Agaricomycetes</taxon>
        <taxon>Polyporales</taxon>
        <taxon>Polyporaceae</taxon>
        <taxon>Trametes</taxon>
    </lineage>
</organism>
<dbReference type="PANTHER" id="PTHR31912:SF34">
    <property type="entry name" value="NOTOCHORD-RELATED PROTEIN"/>
    <property type="match status" value="1"/>
</dbReference>
<dbReference type="AlphaFoldDB" id="A0A060ST45"/>
<evidence type="ECO:0000313" key="3">
    <source>
        <dbReference type="Proteomes" id="UP000029665"/>
    </source>
</evidence>
<dbReference type="STRING" id="5643.A0A060ST45"/>
<name>A0A060ST45_PYCCI</name>
<sequence>MAPAVRGVVWSDAEDNDDEEQGPLSRSLGLVAGMLDAMELSNTGSLQEGDDELEDLDDIFTEEDEDDSPQALPDPTSAWYPYPNKLTFLLASLVNRPRMRLSKAQVGAIIWLLRQLGHHDVPSVKVFYKLQDRVRQVTALPTIQMHTLTGKIFCRNRIPDLIRMDWANPITRQHIEEYPVRSPSVVAPMWADRGKHYYIGELAQLSDGRHVVPRCWFRRESHGEVFADVLLVRYYPVTNVYVIDDPDTVAIKSTDLARNIWDILGESPHPEQESITFGGRIPEGVYNGINPLRNVAQGKRMYTSFIKLWGDDVSGNRSKQYNAHTNVYFTHANLPHQKLAQQYHVKFSSTSQFATLGEQFDAAVSDLSGDNLWHTAYDCSAEEDIMLRIIPEVLPADNPQQSASCSHVGLHGNHPCRRCEFGGTELERETDEGYESHFSPGTARTAAQTLSAIHAQLRAAALGVAKSVSDMQTLSGVKDPLAEYWIQKLISLAHEKQQNCAQAYIITLSSLDVHRDTPVELLHTYLLGVEKYSWYHIHNDWTDAQRDLFAARLQSSSLDGLTLPALRASWMLQHPNNLIGKHLKALQQLTVFHLDDFLCDSLTFDLIKATGELGALLWYHEIEDLKEYQEDLTVLIGNLLDIWARIDPQRVFVKLKLHILLHILEDVRVHGPGILNSTEVFEAFNAVFRGSSIFSNHLAPSRDIANSSAVLESYKHVVSGGWWMSEDGQSHVRAGHKVRQYTSDPQVTRQLGLEEQTDKPGYKHCLQKTRKEGGRTWASLNLETLNARGLSPVAASTWFSCQYIVSQHSDRCRVGSWVFVNLALKDRMDKTS</sequence>
<evidence type="ECO:0000313" key="2">
    <source>
        <dbReference type="EMBL" id="CDO75374.1"/>
    </source>
</evidence>
<dbReference type="Proteomes" id="UP000029665">
    <property type="component" value="Unassembled WGS sequence"/>
</dbReference>
<feature type="region of interest" description="Disordered" evidence="1">
    <location>
        <begin position="1"/>
        <end position="24"/>
    </location>
</feature>
<reference evidence="2" key="1">
    <citation type="submission" date="2014-01" db="EMBL/GenBank/DDBJ databases">
        <title>The genome of the white-rot fungus Pycnoporus cinnabarinus: a basidiomycete model with a versatile arsenal for lignocellulosic biomass breakdown.</title>
        <authorList>
            <person name="Levasseur A."/>
            <person name="Lomascolo A."/>
            <person name="Ruiz-Duenas F.J."/>
            <person name="Uzan E."/>
            <person name="Piumi F."/>
            <person name="Kues U."/>
            <person name="Ram A.F.J."/>
            <person name="Murat C."/>
            <person name="Haon M."/>
            <person name="Benoit I."/>
            <person name="Arfi Y."/>
            <person name="Chevret D."/>
            <person name="Drula E."/>
            <person name="Kwon M.J."/>
            <person name="Gouret P."/>
            <person name="Lesage-Meessen L."/>
            <person name="Lombard V."/>
            <person name="Mariette J."/>
            <person name="Noirot C."/>
            <person name="Park J."/>
            <person name="Patyshakuliyeva A."/>
            <person name="Wieneger R.A.B."/>
            <person name="Wosten H.A.B."/>
            <person name="Martin F."/>
            <person name="Coutinho P.M."/>
            <person name="de Vries R."/>
            <person name="Martinez A.T."/>
            <person name="Klopp C."/>
            <person name="Pontarotti P."/>
            <person name="Henrissat B."/>
            <person name="Record E."/>
        </authorList>
    </citation>
    <scope>NUCLEOTIDE SEQUENCE [LARGE SCALE GENOMIC DNA]</scope>
    <source>
        <strain evidence="2">BRFM137</strain>
    </source>
</reference>
<feature type="compositionally biased region" description="Acidic residues" evidence="1">
    <location>
        <begin position="12"/>
        <end position="21"/>
    </location>
</feature>
<dbReference type="EMBL" id="CCBP010000265">
    <property type="protein sequence ID" value="CDO75374.1"/>
    <property type="molecule type" value="Genomic_DNA"/>
</dbReference>
<accession>A0A060ST45</accession>
<dbReference type="PANTHER" id="PTHR31912">
    <property type="entry name" value="IP13529P"/>
    <property type="match status" value="1"/>
</dbReference>
<proteinExistence type="predicted"/>
<protein>
    <submittedName>
        <fullName evidence="2">Uncharacterized protein</fullName>
    </submittedName>
</protein>